<name>A0A0A8Y3L2_ARUDO</name>
<dbReference type="AlphaFoldDB" id="A0A0A8Y3L2"/>
<proteinExistence type="predicted"/>
<reference evidence="2" key="2">
    <citation type="journal article" date="2015" name="Data Brief">
        <title>Shoot transcriptome of the giant reed, Arundo donax.</title>
        <authorList>
            <person name="Barrero R.A."/>
            <person name="Guerrero F.D."/>
            <person name="Moolhuijzen P."/>
            <person name="Goolsby J.A."/>
            <person name="Tidwell J."/>
            <person name="Bellgard S.E."/>
            <person name="Bellgard M.I."/>
        </authorList>
    </citation>
    <scope>NUCLEOTIDE SEQUENCE</scope>
    <source>
        <tissue evidence="2">Shoot tissue taken approximately 20 cm above the soil surface</tissue>
    </source>
</reference>
<sequence>MSDELGKTEKTDAVQQRLSK</sequence>
<evidence type="ECO:0000313" key="2">
    <source>
        <dbReference type="EMBL" id="JAD20896.1"/>
    </source>
</evidence>
<feature type="compositionally biased region" description="Basic and acidic residues" evidence="1">
    <location>
        <begin position="1"/>
        <end position="12"/>
    </location>
</feature>
<feature type="region of interest" description="Disordered" evidence="1">
    <location>
        <begin position="1"/>
        <end position="20"/>
    </location>
</feature>
<accession>A0A0A8Y3L2</accession>
<evidence type="ECO:0000256" key="1">
    <source>
        <dbReference type="SAM" id="MobiDB-lite"/>
    </source>
</evidence>
<reference evidence="2" key="1">
    <citation type="submission" date="2014-09" db="EMBL/GenBank/DDBJ databases">
        <authorList>
            <person name="Magalhaes I.L.F."/>
            <person name="Oliveira U."/>
            <person name="Santos F.R."/>
            <person name="Vidigal T.H.D.A."/>
            <person name="Brescovit A.D."/>
            <person name="Santos A.J."/>
        </authorList>
    </citation>
    <scope>NUCLEOTIDE SEQUENCE</scope>
    <source>
        <tissue evidence="2">Shoot tissue taken approximately 20 cm above the soil surface</tissue>
    </source>
</reference>
<organism evidence="2">
    <name type="scientific">Arundo donax</name>
    <name type="common">Giant reed</name>
    <name type="synonym">Donax arundinaceus</name>
    <dbReference type="NCBI Taxonomy" id="35708"/>
    <lineage>
        <taxon>Eukaryota</taxon>
        <taxon>Viridiplantae</taxon>
        <taxon>Streptophyta</taxon>
        <taxon>Embryophyta</taxon>
        <taxon>Tracheophyta</taxon>
        <taxon>Spermatophyta</taxon>
        <taxon>Magnoliopsida</taxon>
        <taxon>Liliopsida</taxon>
        <taxon>Poales</taxon>
        <taxon>Poaceae</taxon>
        <taxon>PACMAD clade</taxon>
        <taxon>Arundinoideae</taxon>
        <taxon>Arundineae</taxon>
        <taxon>Arundo</taxon>
    </lineage>
</organism>
<protein>
    <submittedName>
        <fullName evidence="2">Uncharacterized protein</fullName>
    </submittedName>
</protein>
<dbReference type="EMBL" id="GBRH01276999">
    <property type="protein sequence ID" value="JAD20896.1"/>
    <property type="molecule type" value="Transcribed_RNA"/>
</dbReference>